<gene>
    <name evidence="6" type="ORF">OUO13_17660</name>
</gene>
<protein>
    <recommendedName>
        <fullName evidence="4">Putative glucose-6-phosphate 1-epimerase</fullName>
        <ecNumber evidence="4">5.1.3.15</ecNumber>
    </recommendedName>
</protein>
<comment type="similarity">
    <text evidence="2 4">Belongs to the glucose-6-phosphate 1-epimerase family.</text>
</comment>
<name>A0A9X3EG59_9GAMM</name>
<dbReference type="PANTHER" id="PTHR11122">
    <property type="entry name" value="APOSPORY-ASSOCIATED PROTEIN C-RELATED"/>
    <property type="match status" value="1"/>
</dbReference>
<evidence type="ECO:0000256" key="2">
    <source>
        <dbReference type="ARBA" id="ARBA00005866"/>
    </source>
</evidence>
<dbReference type="GO" id="GO:0030246">
    <property type="term" value="F:carbohydrate binding"/>
    <property type="evidence" value="ECO:0007669"/>
    <property type="project" value="UniProtKB-UniRule"/>
</dbReference>
<dbReference type="Pfam" id="PF01263">
    <property type="entry name" value="Aldose_epim"/>
    <property type="match status" value="1"/>
</dbReference>
<dbReference type="SUPFAM" id="SSF74650">
    <property type="entry name" value="Galactose mutarotase-like"/>
    <property type="match status" value="1"/>
</dbReference>
<feature type="active site" evidence="5">
    <location>
        <position position="279"/>
    </location>
</feature>
<evidence type="ECO:0000313" key="6">
    <source>
        <dbReference type="EMBL" id="MCY0967008.1"/>
    </source>
</evidence>
<evidence type="ECO:0000256" key="3">
    <source>
        <dbReference type="ARBA" id="ARBA00023235"/>
    </source>
</evidence>
<dbReference type="InterPro" id="IPR011013">
    <property type="entry name" value="Gal_mutarotase_sf_dom"/>
</dbReference>
<dbReference type="AlphaFoldDB" id="A0A9X3EG59"/>
<keyword evidence="3 4" id="KW-0413">Isomerase</keyword>
<dbReference type="EMBL" id="JAPNOA010000058">
    <property type="protein sequence ID" value="MCY0967008.1"/>
    <property type="molecule type" value="Genomic_DNA"/>
</dbReference>
<dbReference type="GO" id="GO:0047938">
    <property type="term" value="F:glucose-6-phosphate 1-epimerase activity"/>
    <property type="evidence" value="ECO:0007669"/>
    <property type="project" value="UniProtKB-UniRule"/>
</dbReference>
<dbReference type="InterPro" id="IPR008183">
    <property type="entry name" value="Aldose_1/G6P_1-epimerase"/>
</dbReference>
<accession>A0A9X3EG59</accession>
<dbReference type="PIRSF" id="PIRSF016020">
    <property type="entry name" value="PHexose_mutarotase"/>
    <property type="match status" value="1"/>
</dbReference>
<dbReference type="Gene3D" id="2.70.98.10">
    <property type="match status" value="1"/>
</dbReference>
<dbReference type="InterPro" id="IPR014718">
    <property type="entry name" value="GH-type_carb-bd"/>
</dbReference>
<evidence type="ECO:0000256" key="1">
    <source>
        <dbReference type="ARBA" id="ARBA00001096"/>
    </source>
</evidence>
<dbReference type="GO" id="GO:0005975">
    <property type="term" value="P:carbohydrate metabolic process"/>
    <property type="evidence" value="ECO:0007669"/>
    <property type="project" value="InterPro"/>
</dbReference>
<organism evidence="6 7">
    <name type="scientific">Parathalassolituus penaei</name>
    <dbReference type="NCBI Taxonomy" id="2997323"/>
    <lineage>
        <taxon>Bacteria</taxon>
        <taxon>Pseudomonadati</taxon>
        <taxon>Pseudomonadota</taxon>
        <taxon>Gammaproteobacteria</taxon>
        <taxon>Oceanospirillales</taxon>
        <taxon>Oceanospirillaceae</taxon>
        <taxon>Parathalassolituus</taxon>
    </lineage>
</organism>
<dbReference type="PANTHER" id="PTHR11122:SF13">
    <property type="entry name" value="GLUCOSE-6-PHOSPHATE 1-EPIMERASE"/>
    <property type="match status" value="1"/>
</dbReference>
<proteinExistence type="inferred from homology"/>
<feature type="active site" evidence="5">
    <location>
        <position position="177"/>
    </location>
</feature>
<comment type="caution">
    <text evidence="6">The sequence shown here is derived from an EMBL/GenBank/DDBJ whole genome shotgun (WGS) entry which is preliminary data.</text>
</comment>
<dbReference type="EC" id="5.1.3.15" evidence="4"/>
<dbReference type="Proteomes" id="UP001150830">
    <property type="component" value="Unassembled WGS sequence"/>
</dbReference>
<evidence type="ECO:0000256" key="4">
    <source>
        <dbReference type="PIRNR" id="PIRNR016020"/>
    </source>
</evidence>
<keyword evidence="7" id="KW-1185">Reference proteome</keyword>
<evidence type="ECO:0000256" key="5">
    <source>
        <dbReference type="PIRSR" id="PIRSR016020-1"/>
    </source>
</evidence>
<dbReference type="CDD" id="cd09020">
    <property type="entry name" value="D-hex-6-P-epi_like"/>
    <property type="match status" value="1"/>
</dbReference>
<reference evidence="6" key="1">
    <citation type="submission" date="2022-11" db="EMBL/GenBank/DDBJ databases">
        <title>Parathalassolutuus dongxingensis gen. nov., sp. nov., a novel member of family Oceanospirillaceae isolated from a coastal shrimp pond in Guangxi, China.</title>
        <authorList>
            <person name="Chen H."/>
        </authorList>
    </citation>
    <scope>NUCLEOTIDE SEQUENCE</scope>
    <source>
        <strain evidence="6">G-43</strain>
    </source>
</reference>
<dbReference type="RefSeq" id="WP_283175214.1">
    <property type="nucleotide sequence ID" value="NZ_JAPNOA010000058.1"/>
</dbReference>
<evidence type="ECO:0000313" key="7">
    <source>
        <dbReference type="Proteomes" id="UP001150830"/>
    </source>
</evidence>
<dbReference type="InterPro" id="IPR025532">
    <property type="entry name" value="G6P_1-epimerase"/>
</dbReference>
<sequence>MSTSPIDLSKSAFTRLVQRKSLACLEIRHPAFRADILLQGAQLLQFAPTGQDSWVWLSNSADYVEGVSVRGGIPVCWPWFGNADRNPASVQDHLQMANNPPAHGFARTQVWNISDLYESADRVEVEMTLQPGQQFANVWNGSAVVKARWVMTARSLRMSLTTLNTGTTPLTFSQALHTYFPTTSIQQTRLRGLHGREYLETLEGWVRKTQTGDVSFTGETDRIYFPATNQNLQLMTPQQTLQLGCDQSASCIVWNPWIAKARRLGQFQPDAWQTMFCVETANAADDVVTLAAGAHHSMTLTLSRS</sequence>
<comment type="catalytic activity">
    <reaction evidence="1">
        <text>alpha-D-glucose 6-phosphate = beta-D-glucose 6-phosphate</text>
        <dbReference type="Rhea" id="RHEA:16249"/>
        <dbReference type="ChEBI" id="CHEBI:58225"/>
        <dbReference type="ChEBI" id="CHEBI:58247"/>
        <dbReference type="EC" id="5.1.3.15"/>
    </reaction>
</comment>